<proteinExistence type="predicted"/>
<comment type="caution">
    <text evidence="1">The sequence shown here is derived from an EMBL/GenBank/DDBJ whole genome shotgun (WGS) entry which is preliminary data.</text>
</comment>
<dbReference type="AlphaFoldDB" id="A0AAJ0DB04"/>
<evidence type="ECO:0000313" key="1">
    <source>
        <dbReference type="EMBL" id="KAK3046586.1"/>
    </source>
</evidence>
<organism evidence="1 2">
    <name type="scientific">Extremus antarcticus</name>
    <dbReference type="NCBI Taxonomy" id="702011"/>
    <lineage>
        <taxon>Eukaryota</taxon>
        <taxon>Fungi</taxon>
        <taxon>Dikarya</taxon>
        <taxon>Ascomycota</taxon>
        <taxon>Pezizomycotina</taxon>
        <taxon>Dothideomycetes</taxon>
        <taxon>Dothideomycetidae</taxon>
        <taxon>Mycosphaerellales</taxon>
        <taxon>Extremaceae</taxon>
        <taxon>Extremus</taxon>
    </lineage>
</organism>
<sequence>MSLSADEDDDDNTTSSFCIRRLRHLAANPKEFRTVLLERFEGPPASRFRQPYRGPQAKAHTITIFAHTAETLDVYDLYRLQKALKSEEQEPLPLWMREKVDEVVAGPALSCLGRELGLPSERLRQDGAGVECRACDTLSIPAMASALTEGSHEPSLKKVKGENCAMEEDVLWQAPPFLEVKTASDAW</sequence>
<keyword evidence="2" id="KW-1185">Reference proteome</keyword>
<accession>A0AAJ0DB04</accession>
<dbReference type="EMBL" id="JAWDJX010000086">
    <property type="protein sequence ID" value="KAK3046586.1"/>
    <property type="molecule type" value="Genomic_DNA"/>
</dbReference>
<dbReference type="Proteomes" id="UP001271007">
    <property type="component" value="Unassembled WGS sequence"/>
</dbReference>
<protein>
    <submittedName>
        <fullName evidence="1">Uncharacterized protein</fullName>
    </submittedName>
</protein>
<reference evidence="1" key="1">
    <citation type="submission" date="2023-04" db="EMBL/GenBank/DDBJ databases">
        <title>Black Yeasts Isolated from many extreme environments.</title>
        <authorList>
            <person name="Coleine C."/>
            <person name="Stajich J.E."/>
            <person name="Selbmann L."/>
        </authorList>
    </citation>
    <scope>NUCLEOTIDE SEQUENCE</scope>
    <source>
        <strain evidence="1">CCFEE 5312</strain>
    </source>
</reference>
<gene>
    <name evidence="1" type="ORF">LTR09_011934</name>
</gene>
<name>A0AAJ0DB04_9PEZI</name>
<evidence type="ECO:0000313" key="2">
    <source>
        <dbReference type="Proteomes" id="UP001271007"/>
    </source>
</evidence>